<evidence type="ECO:0000259" key="6">
    <source>
        <dbReference type="SMART" id="SM00043"/>
    </source>
</evidence>
<dbReference type="Gene3D" id="3.10.450.10">
    <property type="match status" value="1"/>
</dbReference>
<evidence type="ECO:0000256" key="3">
    <source>
        <dbReference type="ARBA" id="ARBA00022704"/>
    </source>
</evidence>
<evidence type="ECO:0000256" key="1">
    <source>
        <dbReference type="ARBA" id="ARBA00009403"/>
    </source>
</evidence>
<evidence type="ECO:0000256" key="5">
    <source>
        <dbReference type="SAM" id="SignalP"/>
    </source>
</evidence>
<dbReference type="FunFam" id="3.10.450.10:FF:000004">
    <property type="entry name" value="Cystatin C"/>
    <property type="match status" value="1"/>
</dbReference>
<dbReference type="SUPFAM" id="SSF54403">
    <property type="entry name" value="Cystatin/monellin"/>
    <property type="match status" value="1"/>
</dbReference>
<feature type="signal peptide" evidence="5">
    <location>
        <begin position="1"/>
        <end position="20"/>
    </location>
</feature>
<dbReference type="GO" id="GO:0005737">
    <property type="term" value="C:cytoplasm"/>
    <property type="evidence" value="ECO:0007669"/>
    <property type="project" value="TreeGrafter"/>
</dbReference>
<dbReference type="GO" id="GO:0031982">
    <property type="term" value="C:vesicle"/>
    <property type="evidence" value="ECO:0007669"/>
    <property type="project" value="TreeGrafter"/>
</dbReference>
<name>A0A1I7RZ06_BURXY</name>
<dbReference type="Proteomes" id="UP000095284">
    <property type="component" value="Unplaced"/>
</dbReference>
<dbReference type="PANTHER" id="PTHR46186">
    <property type="entry name" value="CYSTATIN"/>
    <property type="match status" value="1"/>
</dbReference>
<dbReference type="Pfam" id="PF00031">
    <property type="entry name" value="Cystatin"/>
    <property type="match status" value="1"/>
</dbReference>
<keyword evidence="2" id="KW-0646">Protease inhibitor</keyword>
<dbReference type="AlphaFoldDB" id="A0A1I7RZ06"/>
<protein>
    <submittedName>
        <fullName evidence="8">Cystatin domain-containing protein</fullName>
    </submittedName>
</protein>
<keyword evidence="4" id="KW-1015">Disulfide bond</keyword>
<evidence type="ECO:0000256" key="4">
    <source>
        <dbReference type="ARBA" id="ARBA00023157"/>
    </source>
</evidence>
<feature type="chain" id="PRO_5018740173" evidence="5">
    <location>
        <begin position="21"/>
        <end position="120"/>
    </location>
</feature>
<dbReference type="SMART" id="SM00043">
    <property type="entry name" value="CY"/>
    <property type="match status" value="1"/>
</dbReference>
<dbReference type="WBParaSite" id="BXY_0597400.1">
    <property type="protein sequence ID" value="BXY_0597400.1"/>
    <property type="gene ID" value="BXY_0597400"/>
</dbReference>
<comment type="similarity">
    <text evidence="1">Belongs to the cystatin family.</text>
</comment>
<evidence type="ECO:0000313" key="8">
    <source>
        <dbReference type="WBParaSite" id="BXY_0597400.1"/>
    </source>
</evidence>
<keyword evidence="5" id="KW-0732">Signal</keyword>
<dbReference type="InterPro" id="IPR000010">
    <property type="entry name" value="Cystatin_dom"/>
</dbReference>
<keyword evidence="3" id="KW-0789">Thiol protease inhibitor</keyword>
<dbReference type="GO" id="GO:0004869">
    <property type="term" value="F:cysteine-type endopeptidase inhibitor activity"/>
    <property type="evidence" value="ECO:0007669"/>
    <property type="project" value="UniProtKB-KW"/>
</dbReference>
<sequence length="120" mass="13692">MNFIWITLLVVPIIAGQLLGGWNNIALDDEEIQKFLPKIEKLYNQQVNDANQHKAIRFVDAKSQIVNGVNYKFKIEMGRTNCRLGKVCNDPSVSNKHQIDASVYKQPWTNTESISFKPSN</sequence>
<feature type="domain" description="Cystatin" evidence="6">
    <location>
        <begin position="17"/>
        <end position="119"/>
    </location>
</feature>
<evidence type="ECO:0000313" key="7">
    <source>
        <dbReference type="Proteomes" id="UP000095284"/>
    </source>
</evidence>
<dbReference type="CDD" id="cd00042">
    <property type="entry name" value="CY"/>
    <property type="match status" value="1"/>
</dbReference>
<dbReference type="PANTHER" id="PTHR46186:SF2">
    <property type="entry name" value="CYSTATIN"/>
    <property type="match status" value="1"/>
</dbReference>
<accession>A0A1I7RZ06</accession>
<dbReference type="InterPro" id="IPR046350">
    <property type="entry name" value="Cystatin_sf"/>
</dbReference>
<evidence type="ECO:0000256" key="2">
    <source>
        <dbReference type="ARBA" id="ARBA00022690"/>
    </source>
</evidence>
<reference evidence="8" key="1">
    <citation type="submission" date="2016-11" db="UniProtKB">
        <authorList>
            <consortium name="WormBaseParasite"/>
        </authorList>
    </citation>
    <scope>IDENTIFICATION</scope>
</reference>
<dbReference type="GO" id="GO:0005615">
    <property type="term" value="C:extracellular space"/>
    <property type="evidence" value="ECO:0007669"/>
    <property type="project" value="TreeGrafter"/>
</dbReference>
<organism evidence="7 8">
    <name type="scientific">Bursaphelenchus xylophilus</name>
    <name type="common">Pinewood nematode worm</name>
    <name type="synonym">Aphelenchoides xylophilus</name>
    <dbReference type="NCBI Taxonomy" id="6326"/>
    <lineage>
        <taxon>Eukaryota</taxon>
        <taxon>Metazoa</taxon>
        <taxon>Ecdysozoa</taxon>
        <taxon>Nematoda</taxon>
        <taxon>Chromadorea</taxon>
        <taxon>Rhabditida</taxon>
        <taxon>Tylenchina</taxon>
        <taxon>Tylenchomorpha</taxon>
        <taxon>Aphelenchoidea</taxon>
        <taxon>Aphelenchoididae</taxon>
        <taxon>Bursaphelenchus</taxon>
    </lineage>
</organism>
<proteinExistence type="inferred from homology"/>